<evidence type="ECO:0000313" key="3">
    <source>
        <dbReference type="EMBL" id="KKL98147.1"/>
    </source>
</evidence>
<dbReference type="AlphaFoldDB" id="A0A0F9JGN0"/>
<dbReference type="EMBL" id="LAZR01017988">
    <property type="protein sequence ID" value="KKL98147.1"/>
    <property type="molecule type" value="Genomic_DNA"/>
</dbReference>
<reference evidence="3" key="1">
    <citation type="journal article" date="2015" name="Nature">
        <title>Complex archaea that bridge the gap between prokaryotes and eukaryotes.</title>
        <authorList>
            <person name="Spang A."/>
            <person name="Saw J.H."/>
            <person name="Jorgensen S.L."/>
            <person name="Zaremba-Niedzwiedzka K."/>
            <person name="Martijn J."/>
            <person name="Lind A.E."/>
            <person name="van Eijk R."/>
            <person name="Schleper C."/>
            <person name="Guy L."/>
            <person name="Ettema T.J."/>
        </authorList>
    </citation>
    <scope>NUCLEOTIDE SEQUENCE</scope>
</reference>
<evidence type="ECO:0000256" key="1">
    <source>
        <dbReference type="ARBA" id="ARBA00006336"/>
    </source>
</evidence>
<dbReference type="InterPro" id="IPR052347">
    <property type="entry name" value="Isochorismatase_Nicotinamidase"/>
</dbReference>
<dbReference type="Gene3D" id="3.40.50.850">
    <property type="entry name" value="Isochorismatase-like"/>
    <property type="match status" value="1"/>
</dbReference>
<dbReference type="PANTHER" id="PTHR11080:SF2">
    <property type="entry name" value="LD05707P"/>
    <property type="match status" value="1"/>
</dbReference>
<name>A0A0F9JGN0_9ZZZZ</name>
<sequence>MSFKIAVIVDAQVDFMDPKGALFVPGADAVVPIIDEYLSTLTLENGYMGVVFTADTHDEKTYPESAEAKGDEEKGIPGFPPHCYQGTDGFAFAVKPQNVPSETQKFILNKGVFDMWEEPKLTVRPYRVTGEMVAYGGEQDREDFFNNIIAAGVDEVEVVGVAADYCVKWAVEGLLARGFKVTLYDNLTAGIERDIHQVVTEDFPGRNVQ</sequence>
<comment type="caution">
    <text evidence="3">The sequence shown here is derived from an EMBL/GenBank/DDBJ whole genome shotgun (WGS) entry which is preliminary data.</text>
</comment>
<dbReference type="GO" id="GO:0016787">
    <property type="term" value="F:hydrolase activity"/>
    <property type="evidence" value="ECO:0007669"/>
    <property type="project" value="UniProtKB-KW"/>
</dbReference>
<dbReference type="PANTHER" id="PTHR11080">
    <property type="entry name" value="PYRAZINAMIDASE/NICOTINAMIDASE"/>
    <property type="match status" value="1"/>
</dbReference>
<accession>A0A0F9JGN0</accession>
<organism evidence="3">
    <name type="scientific">marine sediment metagenome</name>
    <dbReference type="NCBI Taxonomy" id="412755"/>
    <lineage>
        <taxon>unclassified sequences</taxon>
        <taxon>metagenomes</taxon>
        <taxon>ecological metagenomes</taxon>
    </lineage>
</organism>
<keyword evidence="2" id="KW-0378">Hydrolase</keyword>
<gene>
    <name evidence="3" type="ORF">LCGC14_1827290</name>
</gene>
<evidence type="ECO:0000256" key="2">
    <source>
        <dbReference type="ARBA" id="ARBA00022801"/>
    </source>
</evidence>
<comment type="similarity">
    <text evidence="1">Belongs to the isochorismatase family.</text>
</comment>
<dbReference type="SUPFAM" id="SSF52499">
    <property type="entry name" value="Isochorismatase-like hydrolases"/>
    <property type="match status" value="1"/>
</dbReference>
<proteinExistence type="inferred from homology"/>
<protein>
    <submittedName>
        <fullName evidence="3">Uncharacterized protein</fullName>
    </submittedName>
</protein>
<feature type="non-terminal residue" evidence="3">
    <location>
        <position position="209"/>
    </location>
</feature>
<dbReference type="InterPro" id="IPR036380">
    <property type="entry name" value="Isochorismatase-like_sf"/>
</dbReference>